<dbReference type="EMBL" id="JBBNAF010000007">
    <property type="protein sequence ID" value="KAK9128518.1"/>
    <property type="molecule type" value="Genomic_DNA"/>
</dbReference>
<feature type="compositionally biased region" description="Gly residues" evidence="1">
    <location>
        <begin position="90"/>
        <end position="100"/>
    </location>
</feature>
<gene>
    <name evidence="2" type="ORF">Syun_017315</name>
</gene>
<evidence type="ECO:0000256" key="1">
    <source>
        <dbReference type="SAM" id="MobiDB-lite"/>
    </source>
</evidence>
<dbReference type="Proteomes" id="UP001420932">
    <property type="component" value="Unassembled WGS sequence"/>
</dbReference>
<reference evidence="2 3" key="1">
    <citation type="submission" date="2024-01" db="EMBL/GenBank/DDBJ databases">
        <title>Genome assemblies of Stephania.</title>
        <authorList>
            <person name="Yang L."/>
        </authorList>
    </citation>
    <scope>NUCLEOTIDE SEQUENCE [LARGE SCALE GENOMIC DNA]</scope>
    <source>
        <strain evidence="2">YNDBR</strain>
        <tissue evidence="2">Leaf</tissue>
    </source>
</reference>
<name>A0AAP0J6T6_9MAGN</name>
<sequence length="175" mass="18739">MNMNLTKEYTGGKAVKDRRRTGEGPASRDKRARRVTFEGSSRDSGGSDGGGRYDGRDETKSVVAGMAAGDGEGSVGGGSGWSWWRRTVEDGGGGDGGGQDGLWTVEGGLGQDGGAREKRIASGTVDAGRWRRGRWSQDDLDEARGEQRRGEISVAEEENRTRGTRERPLCSFLLP</sequence>
<dbReference type="AlphaFoldDB" id="A0AAP0J6T6"/>
<feature type="region of interest" description="Disordered" evidence="1">
    <location>
        <begin position="1"/>
        <end position="116"/>
    </location>
</feature>
<feature type="compositionally biased region" description="Basic and acidic residues" evidence="1">
    <location>
        <begin position="51"/>
        <end position="60"/>
    </location>
</feature>
<organism evidence="2 3">
    <name type="scientific">Stephania yunnanensis</name>
    <dbReference type="NCBI Taxonomy" id="152371"/>
    <lineage>
        <taxon>Eukaryota</taxon>
        <taxon>Viridiplantae</taxon>
        <taxon>Streptophyta</taxon>
        <taxon>Embryophyta</taxon>
        <taxon>Tracheophyta</taxon>
        <taxon>Spermatophyta</taxon>
        <taxon>Magnoliopsida</taxon>
        <taxon>Ranunculales</taxon>
        <taxon>Menispermaceae</taxon>
        <taxon>Menispermoideae</taxon>
        <taxon>Cissampelideae</taxon>
        <taxon>Stephania</taxon>
    </lineage>
</organism>
<evidence type="ECO:0000313" key="2">
    <source>
        <dbReference type="EMBL" id="KAK9128518.1"/>
    </source>
</evidence>
<keyword evidence="3" id="KW-1185">Reference proteome</keyword>
<feature type="compositionally biased region" description="Basic and acidic residues" evidence="1">
    <location>
        <begin position="142"/>
        <end position="168"/>
    </location>
</feature>
<protein>
    <submittedName>
        <fullName evidence="2">Uncharacterized protein</fullName>
    </submittedName>
</protein>
<feature type="compositionally biased region" description="Basic and acidic residues" evidence="1">
    <location>
        <begin position="20"/>
        <end position="29"/>
    </location>
</feature>
<feature type="region of interest" description="Disordered" evidence="1">
    <location>
        <begin position="134"/>
        <end position="175"/>
    </location>
</feature>
<comment type="caution">
    <text evidence="2">The sequence shown here is derived from an EMBL/GenBank/DDBJ whole genome shotgun (WGS) entry which is preliminary data.</text>
</comment>
<proteinExistence type="predicted"/>
<evidence type="ECO:0000313" key="3">
    <source>
        <dbReference type="Proteomes" id="UP001420932"/>
    </source>
</evidence>
<accession>A0AAP0J6T6</accession>
<feature type="compositionally biased region" description="Gly residues" evidence="1">
    <location>
        <begin position="68"/>
        <end position="80"/>
    </location>
</feature>